<name>A0A1M5EQH0_LOKAT</name>
<keyword evidence="1" id="KW-0732">Signal</keyword>
<dbReference type="AlphaFoldDB" id="A0A1M5EQH0"/>
<feature type="signal peptide" evidence="1">
    <location>
        <begin position="1"/>
        <end position="24"/>
    </location>
</feature>
<dbReference type="RefSeq" id="WP_072858681.1">
    <property type="nucleotide sequence ID" value="NZ_FQUE01000014.1"/>
</dbReference>
<keyword evidence="3" id="KW-1185">Reference proteome</keyword>
<reference evidence="3" key="1">
    <citation type="submission" date="2016-11" db="EMBL/GenBank/DDBJ databases">
        <authorList>
            <person name="Varghese N."/>
            <person name="Submissions S."/>
        </authorList>
    </citation>
    <scope>NUCLEOTIDE SEQUENCE [LARGE SCALE GENOMIC DNA]</scope>
    <source>
        <strain evidence="3">DSM 29326</strain>
    </source>
</reference>
<dbReference type="STRING" id="366533.SAMN05444339_11417"/>
<sequence>MKTIFTSTLTAAALIAGLSGAANAESSHDGSHIPVSGVVAEHTHQIRAGDLFPHKELVRKNLAPDDVIEVTNIHTTGIVDAPSRND</sequence>
<evidence type="ECO:0000256" key="1">
    <source>
        <dbReference type="SAM" id="SignalP"/>
    </source>
</evidence>
<dbReference type="EMBL" id="FQUE01000014">
    <property type="protein sequence ID" value="SHF81391.1"/>
    <property type="molecule type" value="Genomic_DNA"/>
</dbReference>
<evidence type="ECO:0000313" key="2">
    <source>
        <dbReference type="EMBL" id="SHF81391.1"/>
    </source>
</evidence>
<gene>
    <name evidence="2" type="ORF">SAMN05444339_11417</name>
</gene>
<organism evidence="2 3">
    <name type="scientific">Loktanella atrilutea</name>
    <dbReference type="NCBI Taxonomy" id="366533"/>
    <lineage>
        <taxon>Bacteria</taxon>
        <taxon>Pseudomonadati</taxon>
        <taxon>Pseudomonadota</taxon>
        <taxon>Alphaproteobacteria</taxon>
        <taxon>Rhodobacterales</taxon>
        <taxon>Roseobacteraceae</taxon>
        <taxon>Loktanella</taxon>
    </lineage>
</organism>
<proteinExistence type="predicted"/>
<evidence type="ECO:0000313" key="3">
    <source>
        <dbReference type="Proteomes" id="UP000183987"/>
    </source>
</evidence>
<dbReference type="Proteomes" id="UP000183987">
    <property type="component" value="Unassembled WGS sequence"/>
</dbReference>
<accession>A0A1M5EQH0</accession>
<protein>
    <submittedName>
        <fullName evidence="2">Uncharacterized protein</fullName>
    </submittedName>
</protein>
<feature type="chain" id="PRO_5012092911" evidence="1">
    <location>
        <begin position="25"/>
        <end position="86"/>
    </location>
</feature>